<feature type="region of interest" description="Disordered" evidence="1">
    <location>
        <begin position="1"/>
        <end position="20"/>
    </location>
</feature>
<protein>
    <submittedName>
        <fullName evidence="2">Uncharacterized protein</fullName>
    </submittedName>
</protein>
<dbReference type="Proteomes" id="UP000199120">
    <property type="component" value="Unassembled WGS sequence"/>
</dbReference>
<keyword evidence="3" id="KW-1185">Reference proteome</keyword>
<reference evidence="3" key="1">
    <citation type="submission" date="2016-10" db="EMBL/GenBank/DDBJ databases">
        <authorList>
            <person name="Varghese N."/>
            <person name="Submissions S."/>
        </authorList>
    </citation>
    <scope>NUCLEOTIDE SEQUENCE [LARGE SCALE GENOMIC DNA]</scope>
    <source>
        <strain evidence="3">LMG 26416</strain>
    </source>
</reference>
<accession>A0A1H7LAW3</accession>
<evidence type="ECO:0000313" key="3">
    <source>
        <dbReference type="Proteomes" id="UP000199120"/>
    </source>
</evidence>
<dbReference type="AlphaFoldDB" id="A0A1H7LAW3"/>
<name>A0A1H7LAW3_9BURK</name>
<proteinExistence type="predicted"/>
<sequence>MNETGNATLMPSAGPDARNGIRHAQPERFARCPTGIARGILCANFFD</sequence>
<evidence type="ECO:0000313" key="2">
    <source>
        <dbReference type="EMBL" id="SEK95910.1"/>
    </source>
</evidence>
<dbReference type="EMBL" id="FOAJ01000004">
    <property type="protein sequence ID" value="SEK95910.1"/>
    <property type="molecule type" value="Genomic_DNA"/>
</dbReference>
<evidence type="ECO:0000256" key="1">
    <source>
        <dbReference type="SAM" id="MobiDB-lite"/>
    </source>
</evidence>
<gene>
    <name evidence="2" type="ORF">SAMN05192542_104266</name>
</gene>
<organism evidence="2 3">
    <name type="scientific">Paraburkholderia caballeronis</name>
    <dbReference type="NCBI Taxonomy" id="416943"/>
    <lineage>
        <taxon>Bacteria</taxon>
        <taxon>Pseudomonadati</taxon>
        <taxon>Pseudomonadota</taxon>
        <taxon>Betaproteobacteria</taxon>
        <taxon>Burkholderiales</taxon>
        <taxon>Burkholderiaceae</taxon>
        <taxon>Paraburkholderia</taxon>
    </lineage>
</organism>